<name>A0AAW5SPX5_MYCNV</name>
<dbReference type="Proteomes" id="UP001207528">
    <property type="component" value="Unassembled WGS sequence"/>
</dbReference>
<evidence type="ECO:0000313" key="2">
    <source>
        <dbReference type="EMBL" id="GAT09249.1"/>
    </source>
</evidence>
<comment type="caution">
    <text evidence="3">The sequence shown here is derived from an EMBL/GenBank/DDBJ whole genome shotgun (WGS) entry which is preliminary data.</text>
</comment>
<keyword evidence="1" id="KW-1133">Transmembrane helix</keyword>
<feature type="transmembrane region" description="Helical" evidence="1">
    <location>
        <begin position="114"/>
        <end position="134"/>
    </location>
</feature>
<proteinExistence type="predicted"/>
<organism evidence="3 5">
    <name type="scientific">Mycolicibacterium novocastrense</name>
    <name type="common">Mycobacterium novocastrense</name>
    <dbReference type="NCBI Taxonomy" id="59813"/>
    <lineage>
        <taxon>Bacteria</taxon>
        <taxon>Bacillati</taxon>
        <taxon>Actinomycetota</taxon>
        <taxon>Actinomycetes</taxon>
        <taxon>Mycobacteriales</taxon>
        <taxon>Mycobacteriaceae</taxon>
        <taxon>Mycolicibacterium</taxon>
    </lineage>
</organism>
<feature type="transmembrane region" description="Helical" evidence="1">
    <location>
        <begin position="210"/>
        <end position="230"/>
    </location>
</feature>
<evidence type="ECO:0000313" key="4">
    <source>
        <dbReference type="Proteomes" id="UP000069773"/>
    </source>
</evidence>
<evidence type="ECO:0000256" key="1">
    <source>
        <dbReference type="SAM" id="Phobius"/>
    </source>
</evidence>
<feature type="transmembrane region" description="Helical" evidence="1">
    <location>
        <begin position="46"/>
        <end position="67"/>
    </location>
</feature>
<accession>A0AAW5SPX5</accession>
<feature type="transmembrane region" description="Helical" evidence="1">
    <location>
        <begin position="178"/>
        <end position="198"/>
    </location>
</feature>
<feature type="transmembrane region" description="Helical" evidence="1">
    <location>
        <begin position="334"/>
        <end position="355"/>
    </location>
</feature>
<dbReference type="Proteomes" id="UP000069773">
    <property type="component" value="Unassembled WGS sequence"/>
</dbReference>
<evidence type="ECO:0000313" key="3">
    <source>
        <dbReference type="EMBL" id="MCV7025102.1"/>
    </source>
</evidence>
<feature type="transmembrane region" description="Helical" evidence="1">
    <location>
        <begin position="82"/>
        <end position="102"/>
    </location>
</feature>
<dbReference type="AlphaFoldDB" id="A0AAW5SPX5"/>
<feature type="transmembrane region" description="Helical" evidence="1">
    <location>
        <begin position="275"/>
        <end position="306"/>
    </location>
</feature>
<dbReference type="RefSeq" id="WP_067389249.1">
    <property type="nucleotide sequence ID" value="NZ_BCTA01000028.1"/>
</dbReference>
<protein>
    <recommendedName>
        <fullName evidence="6">Integral membrane protein</fullName>
    </recommendedName>
</protein>
<keyword evidence="1" id="KW-0472">Membrane</keyword>
<reference evidence="3" key="2">
    <citation type="submission" date="2020-07" db="EMBL/GenBank/DDBJ databases">
        <authorList>
            <person name="Pettersson B.M.F."/>
            <person name="Behra P.R.K."/>
            <person name="Ramesh M."/>
            <person name="Das S."/>
            <person name="Dasgupta S."/>
            <person name="Kirsebom L.A."/>
        </authorList>
    </citation>
    <scope>NUCLEOTIDE SEQUENCE</scope>
    <source>
        <strain evidence="3">DSM 44203</strain>
    </source>
</reference>
<evidence type="ECO:0000313" key="5">
    <source>
        <dbReference type="Proteomes" id="UP001207528"/>
    </source>
</evidence>
<keyword evidence="4" id="KW-1185">Reference proteome</keyword>
<reference evidence="2 4" key="1">
    <citation type="journal article" date="2016" name="Genome Announc.">
        <title>Draft Genome Sequences of Five Rapidly Growing Mycobacterium Species, M. thermoresistibile, M. fortuitum subsp. acetamidolyticum, M. canariasense, M. brisbanense, and M. novocastrense.</title>
        <authorList>
            <person name="Katahira K."/>
            <person name="Ogura Y."/>
            <person name="Gotoh Y."/>
            <person name="Hayashi T."/>
        </authorList>
    </citation>
    <scope>NUCLEOTIDE SEQUENCE [LARGE SCALE GENOMIC DNA]</scope>
    <source>
        <strain evidence="2 4">JCM18114</strain>
    </source>
</reference>
<dbReference type="EMBL" id="BCTA01000028">
    <property type="protein sequence ID" value="GAT09249.1"/>
    <property type="molecule type" value="Genomic_DNA"/>
</dbReference>
<reference evidence="3" key="3">
    <citation type="journal article" date="2022" name="BMC Genomics">
        <title>Comparative genome analysis of mycobacteria focusing on tRNA and non-coding RNA.</title>
        <authorList>
            <person name="Behra P.R.K."/>
            <person name="Pettersson B.M.F."/>
            <person name="Ramesh M."/>
            <person name="Das S."/>
            <person name="Dasgupta S."/>
            <person name="Kirsebom L.A."/>
        </authorList>
    </citation>
    <scope>NUCLEOTIDE SEQUENCE</scope>
    <source>
        <strain evidence="3">DSM 44203</strain>
    </source>
</reference>
<evidence type="ECO:0008006" key="6">
    <source>
        <dbReference type="Google" id="ProtNLM"/>
    </source>
</evidence>
<sequence length="389" mass="41603">MPSDPVDPAPVDASRRQAAERWFLVHGLPAVLRPSRSVRQLWSRSAPALAAFAVLMANTVAVVALTGKHAIDIDGRPTRGEWFVLVLLILVLPAAAALGWWVSRISVQRGRLAAAAVAVAVAVLGGVFGGPGPYLPRNLVWVAVAIAVILTLTASGVGSILGWAARVTLAHLSAAGSLLLRALPVLLLTFLVFFNSPVWLMAATISRTRLWLALSFLTAIAAAFVASVIVDRLRPMVNATDPHPGHAEKLDGTPFADMPDPTQVKPLNRPERWNVYFVLAVSQLAHILVVAAVTALLFLVLGLILLSPELLAAWTHNGSADGQFLGMTIPVPDALIQVTLFLGALTFMYVSARAVGDDAYHDRFIAPLVDDLRLTLTARNRYRAAVPAR</sequence>
<feature type="transmembrane region" description="Helical" evidence="1">
    <location>
        <begin position="140"/>
        <end position="166"/>
    </location>
</feature>
<gene>
    <name evidence="3" type="ORF">H7I77_17405</name>
    <name evidence="2" type="ORF">RMCN_2382</name>
</gene>
<keyword evidence="1" id="KW-0812">Transmembrane</keyword>
<dbReference type="EMBL" id="JACKTI010000047">
    <property type="protein sequence ID" value="MCV7025102.1"/>
    <property type="molecule type" value="Genomic_DNA"/>
</dbReference>